<dbReference type="GO" id="GO:0005737">
    <property type="term" value="C:cytoplasm"/>
    <property type="evidence" value="ECO:0007669"/>
    <property type="project" value="TreeGrafter"/>
</dbReference>
<dbReference type="PANTHER" id="PTHR42801:SF21">
    <property type="entry name" value="BCPB PROTEIN"/>
    <property type="match status" value="1"/>
</dbReference>
<dbReference type="InterPro" id="IPR036249">
    <property type="entry name" value="Thioredoxin-like_sf"/>
</dbReference>
<accession>A0A0C9TX34</accession>
<feature type="domain" description="Redoxin" evidence="8">
    <location>
        <begin position="33"/>
        <end position="178"/>
    </location>
</feature>
<evidence type="ECO:0000256" key="3">
    <source>
        <dbReference type="ARBA" id="ARBA00022862"/>
    </source>
</evidence>
<keyword evidence="5" id="KW-1015">Disulfide bond</keyword>
<keyword evidence="10" id="KW-1185">Reference proteome</keyword>
<reference evidence="9 10" key="1">
    <citation type="submission" date="2014-06" db="EMBL/GenBank/DDBJ databases">
        <authorList>
            <consortium name="DOE Joint Genome Institute"/>
            <person name="Kuo A."/>
            <person name="Kohler A."/>
            <person name="Nagy L.G."/>
            <person name="Floudas D."/>
            <person name="Copeland A."/>
            <person name="Barry K.W."/>
            <person name="Cichocki N."/>
            <person name="Veneault-Fourrey C."/>
            <person name="LaButti K."/>
            <person name="Lindquist E.A."/>
            <person name="Lipzen A."/>
            <person name="Lundell T."/>
            <person name="Morin E."/>
            <person name="Murat C."/>
            <person name="Sun H."/>
            <person name="Tunlid A."/>
            <person name="Henrissat B."/>
            <person name="Grigoriev I.V."/>
            <person name="Hibbett D.S."/>
            <person name="Martin F."/>
            <person name="Nordberg H.P."/>
            <person name="Cantor M.N."/>
            <person name="Hua S.X."/>
        </authorList>
    </citation>
    <scope>NUCLEOTIDE SEQUENCE [LARGE SCALE GENOMIC DNA]</scope>
    <source>
        <strain evidence="9 10">ATCC 200175</strain>
    </source>
</reference>
<dbReference type="Gene3D" id="3.40.30.10">
    <property type="entry name" value="Glutaredoxin"/>
    <property type="match status" value="1"/>
</dbReference>
<dbReference type="GO" id="GO:0034599">
    <property type="term" value="P:cellular response to oxidative stress"/>
    <property type="evidence" value="ECO:0007669"/>
    <property type="project" value="TreeGrafter"/>
</dbReference>
<dbReference type="SUPFAM" id="SSF52833">
    <property type="entry name" value="Thioredoxin-like"/>
    <property type="match status" value="1"/>
</dbReference>
<dbReference type="PANTHER" id="PTHR42801">
    <property type="entry name" value="THIOREDOXIN-DEPENDENT PEROXIDE REDUCTASE"/>
    <property type="match status" value="1"/>
</dbReference>
<dbReference type="GO" id="GO:0008379">
    <property type="term" value="F:thioredoxin peroxidase activity"/>
    <property type="evidence" value="ECO:0007669"/>
    <property type="project" value="TreeGrafter"/>
</dbReference>
<dbReference type="Proteomes" id="UP000053647">
    <property type="component" value="Unassembled WGS sequence"/>
</dbReference>
<dbReference type="OrthoDB" id="338622at2759"/>
<name>A0A0C9TX34_PAXIN</name>
<dbReference type="GO" id="GO:0045454">
    <property type="term" value="P:cell redox homeostasis"/>
    <property type="evidence" value="ECO:0007669"/>
    <property type="project" value="TreeGrafter"/>
</dbReference>
<evidence type="ECO:0000256" key="5">
    <source>
        <dbReference type="ARBA" id="ARBA00023157"/>
    </source>
</evidence>
<keyword evidence="6" id="KW-0676">Redox-active center</keyword>
<proteinExistence type="inferred from homology"/>
<evidence type="ECO:0000256" key="4">
    <source>
        <dbReference type="ARBA" id="ARBA00023002"/>
    </source>
</evidence>
<keyword evidence="2" id="KW-0575">Peroxidase</keyword>
<evidence type="ECO:0000259" key="8">
    <source>
        <dbReference type="Pfam" id="PF08534"/>
    </source>
</evidence>
<dbReference type="InterPro" id="IPR013740">
    <property type="entry name" value="Redoxin"/>
</dbReference>
<evidence type="ECO:0000256" key="1">
    <source>
        <dbReference type="ARBA" id="ARBA00010505"/>
    </source>
</evidence>
<comment type="similarity">
    <text evidence="1">Belongs to the peroxiredoxin family. Prx5 subfamily.</text>
</comment>
<dbReference type="InterPro" id="IPR050924">
    <property type="entry name" value="Peroxiredoxin_BCP/PrxQ"/>
</dbReference>
<protein>
    <recommendedName>
        <fullName evidence="8">Redoxin domain-containing protein</fullName>
    </recommendedName>
</protein>
<reference evidence="10" key="2">
    <citation type="submission" date="2015-01" db="EMBL/GenBank/DDBJ databases">
        <title>Evolutionary Origins and Diversification of the Mycorrhizal Mutualists.</title>
        <authorList>
            <consortium name="DOE Joint Genome Institute"/>
            <consortium name="Mycorrhizal Genomics Consortium"/>
            <person name="Kohler A."/>
            <person name="Kuo A."/>
            <person name="Nagy L.G."/>
            <person name="Floudas D."/>
            <person name="Copeland A."/>
            <person name="Barry K.W."/>
            <person name="Cichocki N."/>
            <person name="Veneault-Fourrey C."/>
            <person name="LaButti K."/>
            <person name="Lindquist E.A."/>
            <person name="Lipzen A."/>
            <person name="Lundell T."/>
            <person name="Morin E."/>
            <person name="Murat C."/>
            <person name="Riley R."/>
            <person name="Ohm R."/>
            <person name="Sun H."/>
            <person name="Tunlid A."/>
            <person name="Henrissat B."/>
            <person name="Grigoriev I.V."/>
            <person name="Hibbett D.S."/>
            <person name="Martin F."/>
        </authorList>
    </citation>
    <scope>NUCLEOTIDE SEQUENCE [LARGE SCALE GENOMIC DNA]</scope>
    <source>
        <strain evidence="10">ATCC 200175</strain>
    </source>
</reference>
<dbReference type="EMBL" id="KN819371">
    <property type="protein sequence ID" value="KIJ11921.1"/>
    <property type="molecule type" value="Genomic_DNA"/>
</dbReference>
<sequence length="199" mass="21799">MDWASLPSNLPVPQDDGLANHLSPESKFELPQSLPLTATSGPAVDLRQVSFEQPVLVFIYPRTGQPGIPNPPGWDDIPGARGCTPELCGVRDSLEDLRSSHPQMKIFALSTQSTAYQSEVANRLHLPYPILSDEVHAFTNALRLPKFVADGMVLLKRITLLCYKGKVLGRDYPVFPSDQAAKRAQGLLHLLDSNITTTS</sequence>
<keyword evidence="4" id="KW-0560">Oxidoreductase</keyword>
<organism evidence="9 10">
    <name type="scientific">Paxillus involutus ATCC 200175</name>
    <dbReference type="NCBI Taxonomy" id="664439"/>
    <lineage>
        <taxon>Eukaryota</taxon>
        <taxon>Fungi</taxon>
        <taxon>Dikarya</taxon>
        <taxon>Basidiomycota</taxon>
        <taxon>Agaricomycotina</taxon>
        <taxon>Agaricomycetes</taxon>
        <taxon>Agaricomycetidae</taxon>
        <taxon>Boletales</taxon>
        <taxon>Paxilineae</taxon>
        <taxon>Paxillaceae</taxon>
        <taxon>Paxillus</taxon>
    </lineage>
</organism>
<evidence type="ECO:0000256" key="2">
    <source>
        <dbReference type="ARBA" id="ARBA00022559"/>
    </source>
</evidence>
<dbReference type="AlphaFoldDB" id="A0A0C9TX34"/>
<evidence type="ECO:0000313" key="10">
    <source>
        <dbReference type="Proteomes" id="UP000053647"/>
    </source>
</evidence>
<gene>
    <name evidence="9" type="ORF">PAXINDRAFT_101485</name>
</gene>
<evidence type="ECO:0000256" key="7">
    <source>
        <dbReference type="SAM" id="MobiDB-lite"/>
    </source>
</evidence>
<dbReference type="HOGENOM" id="CLU_102256_0_0_1"/>
<feature type="region of interest" description="Disordered" evidence="7">
    <location>
        <begin position="1"/>
        <end position="23"/>
    </location>
</feature>
<evidence type="ECO:0000313" key="9">
    <source>
        <dbReference type="EMBL" id="KIJ11921.1"/>
    </source>
</evidence>
<evidence type="ECO:0000256" key="6">
    <source>
        <dbReference type="ARBA" id="ARBA00023284"/>
    </source>
</evidence>
<keyword evidence="3" id="KW-0049">Antioxidant</keyword>
<dbReference type="Pfam" id="PF08534">
    <property type="entry name" value="Redoxin"/>
    <property type="match status" value="1"/>
</dbReference>